<comment type="caution">
    <text evidence="5">The sequence shown here is derived from an EMBL/GenBank/DDBJ whole genome shotgun (WGS) entry which is preliminary data.</text>
</comment>
<evidence type="ECO:0000259" key="4">
    <source>
        <dbReference type="PROSITE" id="PS50887"/>
    </source>
</evidence>
<feature type="transmembrane region" description="Helical" evidence="3">
    <location>
        <begin position="33"/>
        <end position="53"/>
    </location>
</feature>
<dbReference type="InterPro" id="IPR000160">
    <property type="entry name" value="GGDEF_dom"/>
</dbReference>
<keyword evidence="3" id="KW-0472">Membrane</keyword>
<accession>A0ABS3AKZ7</accession>
<evidence type="ECO:0000256" key="1">
    <source>
        <dbReference type="ARBA" id="ARBA00012528"/>
    </source>
</evidence>
<organism evidence="5 6">
    <name type="scientific">Pseudomonas gregormendelii</name>
    <dbReference type="NCBI Taxonomy" id="1628277"/>
    <lineage>
        <taxon>Bacteria</taxon>
        <taxon>Pseudomonadati</taxon>
        <taxon>Pseudomonadota</taxon>
        <taxon>Gammaproteobacteria</taxon>
        <taxon>Pseudomonadales</taxon>
        <taxon>Pseudomonadaceae</taxon>
        <taxon>Pseudomonas</taxon>
    </lineage>
</organism>
<evidence type="ECO:0000256" key="2">
    <source>
        <dbReference type="ARBA" id="ARBA00034247"/>
    </source>
</evidence>
<evidence type="ECO:0000313" key="6">
    <source>
        <dbReference type="Proteomes" id="UP000772591"/>
    </source>
</evidence>
<dbReference type="Gene3D" id="3.30.450.20">
    <property type="entry name" value="PAS domain"/>
    <property type="match status" value="2"/>
</dbReference>
<dbReference type="PROSITE" id="PS50887">
    <property type="entry name" value="GGDEF"/>
    <property type="match status" value="1"/>
</dbReference>
<proteinExistence type="predicted"/>
<dbReference type="PANTHER" id="PTHR45138">
    <property type="entry name" value="REGULATORY COMPONENTS OF SENSORY TRANSDUCTION SYSTEM"/>
    <property type="match status" value="1"/>
</dbReference>
<keyword evidence="6" id="KW-1185">Reference proteome</keyword>
<dbReference type="Pfam" id="PF00990">
    <property type="entry name" value="GGDEF"/>
    <property type="match status" value="1"/>
</dbReference>
<dbReference type="EC" id="2.7.7.65" evidence="1"/>
<dbReference type="SMART" id="SM00267">
    <property type="entry name" value="GGDEF"/>
    <property type="match status" value="1"/>
</dbReference>
<keyword evidence="3" id="KW-1133">Transmembrane helix</keyword>
<dbReference type="InterPro" id="IPR029787">
    <property type="entry name" value="Nucleotide_cyclase"/>
</dbReference>
<dbReference type="Gene3D" id="3.30.70.270">
    <property type="match status" value="1"/>
</dbReference>
<evidence type="ECO:0000256" key="3">
    <source>
        <dbReference type="SAM" id="Phobius"/>
    </source>
</evidence>
<name>A0ABS3AKZ7_9PSED</name>
<dbReference type="InterPro" id="IPR050469">
    <property type="entry name" value="Diguanylate_Cyclase"/>
</dbReference>
<dbReference type="InterPro" id="IPR054327">
    <property type="entry name" value="His-kinase-like_sensor"/>
</dbReference>
<dbReference type="CDD" id="cd12914">
    <property type="entry name" value="PDC1_DGC_like"/>
    <property type="match status" value="1"/>
</dbReference>
<dbReference type="InterPro" id="IPR043128">
    <property type="entry name" value="Rev_trsase/Diguanyl_cyclase"/>
</dbReference>
<protein>
    <recommendedName>
        <fullName evidence="1">diguanylate cyclase</fullName>
        <ecNumber evidence="1">2.7.7.65</ecNumber>
    </recommendedName>
</protein>
<feature type="transmembrane region" description="Helical" evidence="3">
    <location>
        <begin position="308"/>
        <end position="329"/>
    </location>
</feature>
<dbReference type="NCBIfam" id="TIGR00254">
    <property type="entry name" value="GGDEF"/>
    <property type="match status" value="1"/>
</dbReference>
<gene>
    <name evidence="5" type="ORF">IMW75_17555</name>
</gene>
<reference evidence="5 6" key="1">
    <citation type="journal article" date="2021" name="Int. J. Syst. Evol. Microbiol.">
        <title>Pseudomonas piscium sp. nov., Pseudomonas pisciculturae sp. nov., Pseudomonas mucoides sp. nov. and Pseudomonas neuropathica sp. nov. isolated from rainbow trout.</title>
        <authorList>
            <person name="Duman M."/>
            <person name="Mulet M."/>
            <person name="Altun S."/>
            <person name="Saticioglu I.B."/>
            <person name="Gomila M."/>
            <person name="Lalucat J."/>
            <person name="Garcia-Valdes E."/>
        </authorList>
    </citation>
    <scope>NUCLEOTIDE SEQUENCE [LARGE SCALE GENOMIC DNA]</scope>
    <source>
        <strain evidence="5 6">LMG 28632</strain>
    </source>
</reference>
<dbReference type="RefSeq" id="WP_205893341.1">
    <property type="nucleotide sequence ID" value="NZ_JADEVO010000025.1"/>
</dbReference>
<dbReference type="Proteomes" id="UP000772591">
    <property type="component" value="Unassembled WGS sequence"/>
</dbReference>
<keyword evidence="3" id="KW-0812">Transmembrane</keyword>
<dbReference type="SUPFAM" id="SSF55073">
    <property type="entry name" value="Nucleotide cyclase"/>
    <property type="match status" value="1"/>
</dbReference>
<dbReference type="PANTHER" id="PTHR45138:SF9">
    <property type="entry name" value="DIGUANYLATE CYCLASE DGCM-RELATED"/>
    <property type="match status" value="1"/>
</dbReference>
<dbReference type="Pfam" id="PF22588">
    <property type="entry name" value="dCache_1_like"/>
    <property type="match status" value="1"/>
</dbReference>
<dbReference type="CDD" id="cd01949">
    <property type="entry name" value="GGDEF"/>
    <property type="match status" value="1"/>
</dbReference>
<dbReference type="CDD" id="cd12915">
    <property type="entry name" value="PDC2_DGC_like"/>
    <property type="match status" value="1"/>
</dbReference>
<feature type="domain" description="GGDEF" evidence="4">
    <location>
        <begin position="390"/>
        <end position="525"/>
    </location>
</feature>
<sequence>MGQLSINDRLDNTQPAMLLNSSQAVSRLKIRSLVFFLIAVCVSMATVAGWEVWNSRQYHLRDKEVAMSNLAQALAWQAQASIKQADTLLLTLVERLENEGIESARLPRMQRLLGVQRRELSQLHGLFVYDQSGQWIANSNGAGLPNANNSDREYFIFHRDHPDRGPHIGPSIKSRSSGEWIMTVSRRVNHPDGSFAGVALATIHLSHFLALYDSIDMGQNGVINLIADDATIVVRRPFKESEVGSSVANGPLFTQLLPLGNAGTARVRSVVDGVERVVGFRRVEGYPLIVFAALNQDEVLASWREASLLSAGIVALFLGLLGALGYRLIRLMQQQNRIQSVRLDAQEKLLEVNRGLELLALEDALTGLSNRRQFDLFILTEMRRARRTQTHLALLLIDVDHFKRFNDLYGHVAGDASLRKISSIINSHIKRPGDLAARYGGEEFTVVLPGTDYVGAFLVAEKIRRAVQLAAIEHSEGVEGVVTVSVGVCAWDPAAHEQPDDLVRAADRALYVAKASGRNMSVIDK</sequence>
<dbReference type="EMBL" id="JADEVO010000025">
    <property type="protein sequence ID" value="MBN3967075.1"/>
    <property type="molecule type" value="Genomic_DNA"/>
</dbReference>
<comment type="catalytic activity">
    <reaction evidence="2">
        <text>2 GTP = 3',3'-c-di-GMP + 2 diphosphate</text>
        <dbReference type="Rhea" id="RHEA:24898"/>
        <dbReference type="ChEBI" id="CHEBI:33019"/>
        <dbReference type="ChEBI" id="CHEBI:37565"/>
        <dbReference type="ChEBI" id="CHEBI:58805"/>
        <dbReference type="EC" id="2.7.7.65"/>
    </reaction>
</comment>
<evidence type="ECO:0000313" key="5">
    <source>
        <dbReference type="EMBL" id="MBN3967075.1"/>
    </source>
</evidence>